<feature type="chain" id="PRO_5005326286" evidence="1">
    <location>
        <begin position="17"/>
        <end position="114"/>
    </location>
</feature>
<dbReference type="Proteomes" id="UP000035642">
    <property type="component" value="Unassembled WGS sequence"/>
</dbReference>
<sequence length="114" mass="12806">MKGVLTALVVLTSSSAFILSKTSKVGEECGSDVGCERKKREASMVLINKDIEKCNSDELRQLLLKDIKVRYLCHAQTPTLYHNSHRQTTSEKLFVLSTVNSYTRFFSITKKFGG</sequence>
<organism evidence="2 3">
    <name type="scientific">Angiostrongylus cantonensis</name>
    <name type="common">Rat lungworm</name>
    <dbReference type="NCBI Taxonomy" id="6313"/>
    <lineage>
        <taxon>Eukaryota</taxon>
        <taxon>Metazoa</taxon>
        <taxon>Ecdysozoa</taxon>
        <taxon>Nematoda</taxon>
        <taxon>Chromadorea</taxon>
        <taxon>Rhabditida</taxon>
        <taxon>Rhabditina</taxon>
        <taxon>Rhabditomorpha</taxon>
        <taxon>Strongyloidea</taxon>
        <taxon>Metastrongylidae</taxon>
        <taxon>Angiostrongylus</taxon>
    </lineage>
</organism>
<evidence type="ECO:0000313" key="3">
    <source>
        <dbReference type="WBParaSite" id="ACAC_0000250601-mRNA-1"/>
    </source>
</evidence>
<dbReference type="WBParaSite" id="ACAC_0000250601-mRNA-1">
    <property type="protein sequence ID" value="ACAC_0000250601-mRNA-1"/>
    <property type="gene ID" value="ACAC_0000250601"/>
</dbReference>
<protein>
    <submittedName>
        <fullName evidence="3">Secreted protein</fullName>
    </submittedName>
</protein>
<accession>A0A0K0CY15</accession>
<reference evidence="3" key="2">
    <citation type="submission" date="2017-02" db="UniProtKB">
        <authorList>
            <consortium name="WormBaseParasite"/>
        </authorList>
    </citation>
    <scope>IDENTIFICATION</scope>
</reference>
<evidence type="ECO:0000313" key="2">
    <source>
        <dbReference type="Proteomes" id="UP000035642"/>
    </source>
</evidence>
<reference evidence="2" key="1">
    <citation type="submission" date="2012-09" db="EMBL/GenBank/DDBJ databases">
        <authorList>
            <person name="Martin A.A."/>
        </authorList>
    </citation>
    <scope>NUCLEOTIDE SEQUENCE</scope>
</reference>
<feature type="signal peptide" evidence="1">
    <location>
        <begin position="1"/>
        <end position="16"/>
    </location>
</feature>
<proteinExistence type="predicted"/>
<keyword evidence="2" id="KW-1185">Reference proteome</keyword>
<keyword evidence="1" id="KW-0732">Signal</keyword>
<dbReference type="AlphaFoldDB" id="A0A0K0CY15"/>
<name>A0A0K0CY15_ANGCA</name>
<evidence type="ECO:0000256" key="1">
    <source>
        <dbReference type="SAM" id="SignalP"/>
    </source>
</evidence>